<dbReference type="AlphaFoldDB" id="A0A1A9W6Q5"/>
<dbReference type="Proteomes" id="UP000091820">
    <property type="component" value="Unassembled WGS sequence"/>
</dbReference>
<reference evidence="1" key="2">
    <citation type="submission" date="2020-05" db="UniProtKB">
        <authorList>
            <consortium name="EnsemblMetazoa"/>
        </authorList>
    </citation>
    <scope>IDENTIFICATION</scope>
    <source>
        <strain evidence="1">IAEA</strain>
    </source>
</reference>
<accession>A0A1A9W6Q5</accession>
<name>A0A1A9W6Q5_9MUSC</name>
<protein>
    <submittedName>
        <fullName evidence="1">Uncharacterized protein</fullName>
    </submittedName>
</protein>
<sequence length="140" mass="16099">MIKIPIMYFIAVFKHCRKHCVAKEAEVRSNSFHSMGKTFMHVHRAPSPVDSNVGNVAGPLFVALLRGPYNKSKYFIFNLTLQYFLLNVITKNFFTGLNKKVREKAITTSVSVYLENYLNLVRDLHHYICGLMLSQCIPKD</sequence>
<dbReference type="EnsemblMetazoa" id="GBRI008217-RA">
    <property type="protein sequence ID" value="GBRI008217-PA"/>
    <property type="gene ID" value="GBRI008217"/>
</dbReference>
<reference evidence="2" key="1">
    <citation type="submission" date="2014-03" db="EMBL/GenBank/DDBJ databases">
        <authorList>
            <person name="Aksoy S."/>
            <person name="Warren W."/>
            <person name="Wilson R.K."/>
        </authorList>
    </citation>
    <scope>NUCLEOTIDE SEQUENCE [LARGE SCALE GENOMIC DNA]</scope>
    <source>
        <strain evidence="2">IAEA</strain>
    </source>
</reference>
<organism evidence="1 2">
    <name type="scientific">Glossina brevipalpis</name>
    <dbReference type="NCBI Taxonomy" id="37001"/>
    <lineage>
        <taxon>Eukaryota</taxon>
        <taxon>Metazoa</taxon>
        <taxon>Ecdysozoa</taxon>
        <taxon>Arthropoda</taxon>
        <taxon>Hexapoda</taxon>
        <taxon>Insecta</taxon>
        <taxon>Pterygota</taxon>
        <taxon>Neoptera</taxon>
        <taxon>Endopterygota</taxon>
        <taxon>Diptera</taxon>
        <taxon>Brachycera</taxon>
        <taxon>Muscomorpha</taxon>
        <taxon>Hippoboscoidea</taxon>
        <taxon>Glossinidae</taxon>
        <taxon>Glossina</taxon>
    </lineage>
</organism>
<proteinExistence type="predicted"/>
<keyword evidence="2" id="KW-1185">Reference proteome</keyword>
<evidence type="ECO:0000313" key="1">
    <source>
        <dbReference type="EnsemblMetazoa" id="GBRI008217-PA"/>
    </source>
</evidence>
<dbReference type="VEuPathDB" id="VectorBase:GBRI008217"/>
<evidence type="ECO:0000313" key="2">
    <source>
        <dbReference type="Proteomes" id="UP000091820"/>
    </source>
</evidence>